<dbReference type="Proteomes" id="UP000601099">
    <property type="component" value="Unassembled WGS sequence"/>
</dbReference>
<protein>
    <submittedName>
        <fullName evidence="1">Uncharacterized protein</fullName>
    </submittedName>
</protein>
<proteinExistence type="predicted"/>
<gene>
    <name evidence="1" type="ORF">I5L79_17450</name>
</gene>
<accession>A0ABS0L5B6</accession>
<evidence type="ECO:0000313" key="2">
    <source>
        <dbReference type="Proteomes" id="UP000601099"/>
    </source>
</evidence>
<sequence length="146" mass="17213">MLLSSFQQDRPSYNFRISIPETDNNVPEKIIVNIVNNSKEDIYFNNLLFIIFVDNEQFYGFMSNARFFNKRLNLKNKEQFNKAFFIDSMNFNKSDVNHPKSVKFMKDKMKSGRNVSIKASLHDWQLVNGFSSNFNTYSNIVNLKVK</sequence>
<organism evidence="1 2">
    <name type="scientific">Hymenobacter guriensis</name>
    <dbReference type="NCBI Taxonomy" id="2793065"/>
    <lineage>
        <taxon>Bacteria</taxon>
        <taxon>Pseudomonadati</taxon>
        <taxon>Bacteroidota</taxon>
        <taxon>Cytophagia</taxon>
        <taxon>Cytophagales</taxon>
        <taxon>Hymenobacteraceae</taxon>
        <taxon>Hymenobacter</taxon>
    </lineage>
</organism>
<evidence type="ECO:0000313" key="1">
    <source>
        <dbReference type="EMBL" id="MBG8555340.1"/>
    </source>
</evidence>
<dbReference type="RefSeq" id="WP_196956359.1">
    <property type="nucleotide sequence ID" value="NZ_JADWYK010000012.1"/>
</dbReference>
<dbReference type="EMBL" id="JADWYK010000012">
    <property type="protein sequence ID" value="MBG8555340.1"/>
    <property type="molecule type" value="Genomic_DNA"/>
</dbReference>
<name>A0ABS0L5B6_9BACT</name>
<keyword evidence="2" id="KW-1185">Reference proteome</keyword>
<comment type="caution">
    <text evidence="1">The sequence shown here is derived from an EMBL/GenBank/DDBJ whole genome shotgun (WGS) entry which is preliminary data.</text>
</comment>
<reference evidence="1 2" key="1">
    <citation type="submission" date="2020-11" db="EMBL/GenBank/DDBJ databases">
        <title>Hymenobacter sp.</title>
        <authorList>
            <person name="Kim M.K."/>
        </authorList>
    </citation>
    <scope>NUCLEOTIDE SEQUENCE [LARGE SCALE GENOMIC DNA]</scope>
    <source>
        <strain evidence="1 2">BT594</strain>
    </source>
</reference>